<dbReference type="AlphaFoldDB" id="A0A146KHQ9"/>
<accession>A0A146KHQ9</accession>
<evidence type="ECO:0008006" key="2">
    <source>
        <dbReference type="Google" id="ProtNLM"/>
    </source>
</evidence>
<gene>
    <name evidence="1" type="ORF">TPC1_10535</name>
</gene>
<sequence length="404" mass="46769">GCCAKPDSSNLQWFIACKRGDLQYVSQNAQDFGCIRDSGHFSITEDQNQTQVEQLDQLNVSSFFVPYSVTIPGFTGLHYAIFYNQKRLIQILAPYSIQMNTLDEIKLPTQHQLPFSQTTPECVNNYQNFKRSVVIPSNSSPIQLSILLNRLQVADLMYEQLSSQLKQQISVLSHVNNQLLNDLMYLTKLGSEEAFELLQKHGKMIIRKEFKYRNVMGLNPTVLAIKEGQNLFLKYYFGLCNHPTFKKIVQKHIEAAQNVDFLVLTKTNKHISDKFNQVYKMYKLYAEKRYPPKPDWLKDHKIEDLEEKESETTQPMKLTMEIPTEIQRMSVTSDQMQESQKVYVQQIVQTMKESVSHRRTTTTKKFLPTEQLETSDVISAGLPAWQSQSDVPLQMQMILKSEDK</sequence>
<feature type="non-terminal residue" evidence="1">
    <location>
        <position position="1"/>
    </location>
</feature>
<proteinExistence type="predicted"/>
<evidence type="ECO:0000313" key="1">
    <source>
        <dbReference type="EMBL" id="JAP96202.1"/>
    </source>
</evidence>
<dbReference type="InterPro" id="IPR036770">
    <property type="entry name" value="Ankyrin_rpt-contain_sf"/>
</dbReference>
<organism evidence="1">
    <name type="scientific">Trepomonas sp. PC1</name>
    <dbReference type="NCBI Taxonomy" id="1076344"/>
    <lineage>
        <taxon>Eukaryota</taxon>
        <taxon>Metamonada</taxon>
        <taxon>Diplomonadida</taxon>
        <taxon>Hexamitidae</taxon>
        <taxon>Hexamitinae</taxon>
        <taxon>Trepomonas</taxon>
    </lineage>
</organism>
<protein>
    <recommendedName>
        <fullName evidence="2">Ankyrin repeat-containing protein</fullName>
    </recommendedName>
</protein>
<dbReference type="SUPFAM" id="SSF48403">
    <property type="entry name" value="Ankyrin repeat"/>
    <property type="match status" value="1"/>
</dbReference>
<dbReference type="EMBL" id="GDID01000404">
    <property type="protein sequence ID" value="JAP96202.1"/>
    <property type="molecule type" value="Transcribed_RNA"/>
</dbReference>
<reference evidence="1" key="1">
    <citation type="submission" date="2015-07" db="EMBL/GenBank/DDBJ databases">
        <title>Adaptation to a free-living lifestyle via gene acquisitions in the diplomonad Trepomonas sp. PC1.</title>
        <authorList>
            <person name="Xu F."/>
            <person name="Jerlstrom-Hultqvist J."/>
            <person name="Kolisko M."/>
            <person name="Simpson A.G.B."/>
            <person name="Roger A.J."/>
            <person name="Svard S.G."/>
            <person name="Andersson J.O."/>
        </authorList>
    </citation>
    <scope>NUCLEOTIDE SEQUENCE</scope>
    <source>
        <strain evidence="1">PC1</strain>
    </source>
</reference>
<name>A0A146KHQ9_9EUKA</name>